<dbReference type="AlphaFoldDB" id="A0A8U0HU80"/>
<keyword evidence="3" id="KW-1185">Reference proteome</keyword>
<organism evidence="2 3">
    <name type="scientific">Halorussus limi</name>
    <dbReference type="NCBI Taxonomy" id="2938695"/>
    <lineage>
        <taxon>Archaea</taxon>
        <taxon>Methanobacteriati</taxon>
        <taxon>Methanobacteriota</taxon>
        <taxon>Stenosarchaea group</taxon>
        <taxon>Halobacteria</taxon>
        <taxon>Halobacteriales</taxon>
        <taxon>Haladaptataceae</taxon>
        <taxon>Halorussus</taxon>
    </lineage>
</organism>
<accession>A0A8U0HU80</accession>
<evidence type="ECO:0000313" key="2">
    <source>
        <dbReference type="EMBL" id="UPV74266.1"/>
    </source>
</evidence>
<dbReference type="KEGG" id="halx:M0R89_17225"/>
<feature type="domain" description="Halobacterial output" evidence="1">
    <location>
        <begin position="30"/>
        <end position="103"/>
    </location>
</feature>
<evidence type="ECO:0000313" key="3">
    <source>
        <dbReference type="Proteomes" id="UP000830729"/>
    </source>
</evidence>
<proteinExistence type="predicted"/>
<dbReference type="Pfam" id="PF18545">
    <property type="entry name" value="HalOD1"/>
    <property type="match status" value="1"/>
</dbReference>
<protein>
    <recommendedName>
        <fullName evidence="1">Halobacterial output domain-containing protein</fullName>
    </recommendedName>
</protein>
<name>A0A8U0HU80_9EURY</name>
<sequence>MHDEILLPTDGGLEYDEENDCYRTACEPGEQPPSSVVVNAVAAVAECDPLDLEPLRRALDPDAIDDLFARTPGGRTRDAGSVEFSLADHRVVLAADGDVEVHPHA</sequence>
<dbReference type="RefSeq" id="WP_248650312.1">
    <property type="nucleotide sequence ID" value="NZ_CP096659.1"/>
</dbReference>
<dbReference type="InterPro" id="IPR040624">
    <property type="entry name" value="HalOD1"/>
</dbReference>
<dbReference type="Proteomes" id="UP000830729">
    <property type="component" value="Chromosome"/>
</dbReference>
<dbReference type="GeneID" id="72186978"/>
<reference evidence="2 3" key="1">
    <citation type="submission" date="2022-04" db="EMBL/GenBank/DDBJ databases">
        <title>Diverse halophilic archaea isolated from saline environments.</title>
        <authorList>
            <person name="Cui H.-L."/>
        </authorList>
    </citation>
    <scope>NUCLEOTIDE SEQUENCE [LARGE SCALE GENOMIC DNA]</scope>
    <source>
        <strain evidence="2 3">XZYJT49</strain>
    </source>
</reference>
<dbReference type="EMBL" id="CP096659">
    <property type="protein sequence ID" value="UPV74266.1"/>
    <property type="molecule type" value="Genomic_DNA"/>
</dbReference>
<gene>
    <name evidence="2" type="ORF">M0R89_17225</name>
</gene>
<evidence type="ECO:0000259" key="1">
    <source>
        <dbReference type="Pfam" id="PF18545"/>
    </source>
</evidence>